<dbReference type="InterPro" id="IPR052595">
    <property type="entry name" value="LRRC69/RLP"/>
</dbReference>
<dbReference type="PANTHER" id="PTHR48057">
    <property type="entry name" value="LEUCINE-RICH REPEAT SERINE/THREONINE-PROTEIN KINASE 1"/>
    <property type="match status" value="1"/>
</dbReference>
<dbReference type="Gene3D" id="3.80.10.10">
    <property type="entry name" value="Ribonuclease Inhibitor"/>
    <property type="match status" value="2"/>
</dbReference>
<keyword evidence="1" id="KW-0732">Signal</keyword>
<dbReference type="AlphaFoldDB" id="A0A7S4RXC7"/>
<proteinExistence type="predicted"/>
<evidence type="ECO:0000256" key="1">
    <source>
        <dbReference type="SAM" id="SignalP"/>
    </source>
</evidence>
<dbReference type="InterPro" id="IPR001611">
    <property type="entry name" value="Leu-rich_rpt"/>
</dbReference>
<evidence type="ECO:0000313" key="2">
    <source>
        <dbReference type="EMBL" id="CAE4627822.1"/>
    </source>
</evidence>
<protein>
    <recommendedName>
        <fullName evidence="3">Chitin-binding type-2 domain-containing protein</fullName>
    </recommendedName>
</protein>
<reference evidence="2" key="1">
    <citation type="submission" date="2021-01" db="EMBL/GenBank/DDBJ databases">
        <authorList>
            <person name="Corre E."/>
            <person name="Pelletier E."/>
            <person name="Niang G."/>
            <person name="Scheremetjew M."/>
            <person name="Finn R."/>
            <person name="Kale V."/>
            <person name="Holt S."/>
            <person name="Cochrane G."/>
            <person name="Meng A."/>
            <person name="Brown T."/>
            <person name="Cohen L."/>
        </authorList>
    </citation>
    <scope>NUCLEOTIDE SEQUENCE</scope>
    <source>
        <strain evidence="2">GSO104</strain>
    </source>
</reference>
<dbReference type="InterPro" id="IPR036508">
    <property type="entry name" value="Chitin-bd_dom_sf"/>
</dbReference>
<name>A0A7S4RXC7_9STRA</name>
<dbReference type="EMBL" id="HBNS01032843">
    <property type="protein sequence ID" value="CAE4627822.1"/>
    <property type="molecule type" value="Transcribed_RNA"/>
</dbReference>
<gene>
    <name evidence="2" type="ORF">DBRI00130_LOCUS25726</name>
</gene>
<dbReference type="Pfam" id="PF00560">
    <property type="entry name" value="LRR_1"/>
    <property type="match status" value="1"/>
</dbReference>
<dbReference type="GO" id="GO:0008061">
    <property type="term" value="F:chitin binding"/>
    <property type="evidence" value="ECO:0007669"/>
    <property type="project" value="InterPro"/>
</dbReference>
<evidence type="ECO:0008006" key="3">
    <source>
        <dbReference type="Google" id="ProtNLM"/>
    </source>
</evidence>
<dbReference type="SUPFAM" id="SSF57625">
    <property type="entry name" value="Invertebrate chitin-binding proteins"/>
    <property type="match status" value="1"/>
</dbReference>
<organism evidence="2">
    <name type="scientific">Ditylum brightwellii</name>
    <dbReference type="NCBI Taxonomy" id="49249"/>
    <lineage>
        <taxon>Eukaryota</taxon>
        <taxon>Sar</taxon>
        <taxon>Stramenopiles</taxon>
        <taxon>Ochrophyta</taxon>
        <taxon>Bacillariophyta</taxon>
        <taxon>Mediophyceae</taxon>
        <taxon>Lithodesmiophycidae</taxon>
        <taxon>Lithodesmiales</taxon>
        <taxon>Lithodesmiaceae</taxon>
        <taxon>Ditylum</taxon>
    </lineage>
</organism>
<feature type="signal peptide" evidence="1">
    <location>
        <begin position="1"/>
        <end position="19"/>
    </location>
</feature>
<dbReference type="SUPFAM" id="SSF52058">
    <property type="entry name" value="L domain-like"/>
    <property type="match status" value="1"/>
</dbReference>
<accession>A0A7S4RXC7</accession>
<dbReference type="InterPro" id="IPR032675">
    <property type="entry name" value="LRR_dom_sf"/>
</dbReference>
<feature type="chain" id="PRO_5030554930" description="Chitin-binding type-2 domain-containing protein" evidence="1">
    <location>
        <begin position="20"/>
        <end position="385"/>
    </location>
</feature>
<sequence>MSRKVCMLLVIIAARQCAAANQKRRTLVDAVINSKDHIHDQTLEHETCFDGCDQNNPCGPPLHIDDVYYYKHCDSSKFIQCTDHGQCYINYCAVGLVWDQDLLQCIFELTSRSSTDPPVATIPPSSCGMSSEDRENEIKTAIETVSDPSTLYHQGTPQNKALQWILHQDGFQTCPQDTNLVQRYTLAVFYHSTGGGMWNECNAPNDFIDFQDLLQANSDCSLIANGADPYQVPTFSSSDAWLTPSHECLWGGVACAGATTAVDRIQFENNALSGTLPSELSNLNELRYLIIEEGQTGGPIPSELGLLSGLIVLDLNFNVLQGTIPEEIYTGLHLLFQLDLNDNLLTGTISPAVSNLSYLDFLQLENNNIDGTIPESLGSLIGLRK</sequence>